<dbReference type="PATRIC" id="fig|28229.4.peg.81"/>
<proteinExistence type="predicted"/>
<protein>
    <recommendedName>
        <fullName evidence="4">Phytanoyl-CoA dioxygenase</fullName>
    </recommendedName>
</protein>
<accession>A0A099KXI1</accession>
<keyword evidence="1" id="KW-0812">Transmembrane</keyword>
<organism evidence="2 3">
    <name type="scientific">Colwellia psychrerythraea</name>
    <name type="common">Vibrio psychroerythus</name>
    <dbReference type="NCBI Taxonomy" id="28229"/>
    <lineage>
        <taxon>Bacteria</taxon>
        <taxon>Pseudomonadati</taxon>
        <taxon>Pseudomonadota</taxon>
        <taxon>Gammaproteobacteria</taxon>
        <taxon>Alteromonadales</taxon>
        <taxon>Colwelliaceae</taxon>
        <taxon>Colwellia</taxon>
    </lineage>
</organism>
<dbReference type="Proteomes" id="UP000029843">
    <property type="component" value="Unassembled WGS sequence"/>
</dbReference>
<gene>
    <name evidence="2" type="ORF">ND2E_1093</name>
</gene>
<dbReference type="OrthoDB" id="1157001at2"/>
<evidence type="ECO:0000313" key="2">
    <source>
        <dbReference type="EMBL" id="KGJ95311.1"/>
    </source>
</evidence>
<dbReference type="Gene3D" id="3.40.50.150">
    <property type="entry name" value="Vaccinia Virus protein VP39"/>
    <property type="match status" value="1"/>
</dbReference>
<dbReference type="AlphaFoldDB" id="A0A099KXI1"/>
<dbReference type="InterPro" id="IPR029063">
    <property type="entry name" value="SAM-dependent_MTases_sf"/>
</dbReference>
<evidence type="ECO:0000256" key="1">
    <source>
        <dbReference type="SAM" id="Phobius"/>
    </source>
</evidence>
<keyword evidence="1" id="KW-1133">Transmembrane helix</keyword>
<evidence type="ECO:0000313" key="3">
    <source>
        <dbReference type="Proteomes" id="UP000029843"/>
    </source>
</evidence>
<sequence length="321" mass="36221">MHLQVERVYTLKPQMNELAQRLKKTVDIDKLLCDRIDEGETATNAGLAVSPTMAIMCADDYVRTVQFIRALHSAILDVNQLKPETPAQVLYAGTGPLAILAIPLMFILTEHQAKFTLLDLHQVSIDSVEQIVNALKLNKSINTIEKIDAFNYQVDNNNPPDIIILEIMQACLAKEPQVAVSHRLIKQAPKAILIPQEIKIELIMVDSNNEFEFNGEDKSKMRVRLGSALTINKEQLLAQVNKEKLVLPAIAIQIPKTIPQYLDAKLFTTIKTYKHHVLKEYDSGLTYPRAISCDRDFSLGETLEFNYQVTDQPRLKAHVIN</sequence>
<reference evidence="2 3" key="1">
    <citation type="submission" date="2014-08" db="EMBL/GenBank/DDBJ databases">
        <title>Genomic and Phenotypic Diversity of Colwellia psychrerythraea strains from Disparate Marine Basins.</title>
        <authorList>
            <person name="Techtmann S.M."/>
            <person name="Stelling S.C."/>
            <person name="Utturkar S.M."/>
            <person name="Alshibli N."/>
            <person name="Harris A."/>
            <person name="Brown S.D."/>
            <person name="Hazen T.C."/>
        </authorList>
    </citation>
    <scope>NUCLEOTIDE SEQUENCE [LARGE SCALE GENOMIC DNA]</scope>
    <source>
        <strain evidence="2 3">ND2E</strain>
    </source>
</reference>
<evidence type="ECO:0008006" key="4">
    <source>
        <dbReference type="Google" id="ProtNLM"/>
    </source>
</evidence>
<keyword evidence="1" id="KW-0472">Membrane</keyword>
<dbReference type="RefSeq" id="WP_033091895.1">
    <property type="nucleotide sequence ID" value="NZ_JQED01000003.1"/>
</dbReference>
<name>A0A099KXI1_COLPS</name>
<feature type="transmembrane region" description="Helical" evidence="1">
    <location>
        <begin position="89"/>
        <end position="108"/>
    </location>
</feature>
<comment type="caution">
    <text evidence="2">The sequence shown here is derived from an EMBL/GenBank/DDBJ whole genome shotgun (WGS) entry which is preliminary data.</text>
</comment>
<dbReference type="EMBL" id="JQED01000003">
    <property type="protein sequence ID" value="KGJ95311.1"/>
    <property type="molecule type" value="Genomic_DNA"/>
</dbReference>